<dbReference type="InterPro" id="IPR006130">
    <property type="entry name" value="Asp/Orn_carbamoylTrfase"/>
</dbReference>
<dbReference type="InterPro" id="IPR002082">
    <property type="entry name" value="Asp_carbamoyltransf"/>
</dbReference>
<keyword evidence="4 9" id="KW-0808">Transferase</keyword>
<dbReference type="EC" id="2.1.3.2" evidence="3 8"/>
<dbReference type="EMBL" id="FQVL01000001">
    <property type="protein sequence ID" value="SHE36461.1"/>
    <property type="molecule type" value="Genomic_DNA"/>
</dbReference>
<dbReference type="UniPathway" id="UPA00070">
    <property type="reaction ID" value="UER00116"/>
</dbReference>
<dbReference type="GO" id="GO:0006207">
    <property type="term" value="P:'de novo' pyrimidine nucleobase biosynthetic process"/>
    <property type="evidence" value="ECO:0007669"/>
    <property type="project" value="InterPro"/>
</dbReference>
<dbReference type="PANTHER" id="PTHR45753">
    <property type="entry name" value="ORNITHINE CARBAMOYLTRANSFERASE, MITOCHONDRIAL"/>
    <property type="match status" value="1"/>
</dbReference>
<evidence type="ECO:0000256" key="7">
    <source>
        <dbReference type="ARBA" id="ARBA00048859"/>
    </source>
</evidence>
<evidence type="ECO:0000259" key="11">
    <source>
        <dbReference type="Pfam" id="PF02729"/>
    </source>
</evidence>
<dbReference type="InterPro" id="IPR006132">
    <property type="entry name" value="Asp/Orn_carbamoyltranf_P-bd"/>
</dbReference>
<dbReference type="GO" id="GO:0016597">
    <property type="term" value="F:amino acid binding"/>
    <property type="evidence" value="ECO:0007669"/>
    <property type="project" value="InterPro"/>
</dbReference>
<dbReference type="GO" id="GO:0004070">
    <property type="term" value="F:aspartate carbamoyltransferase activity"/>
    <property type="evidence" value="ECO:0007669"/>
    <property type="project" value="UniProtKB-UniRule"/>
</dbReference>
<dbReference type="SUPFAM" id="SSF53671">
    <property type="entry name" value="Aspartate/ornithine carbamoyltransferase"/>
    <property type="match status" value="1"/>
</dbReference>
<dbReference type="AlphaFoldDB" id="A0A1M4SW94"/>
<comment type="pathway">
    <text evidence="1">Pyrimidine metabolism; UMP biosynthesis via de novo pathway; (S)-dihydroorotate from bicarbonate: step 2/3.</text>
</comment>
<evidence type="ECO:0000313" key="13">
    <source>
        <dbReference type="Proteomes" id="UP000184476"/>
    </source>
</evidence>
<comment type="catalytic activity">
    <reaction evidence="7">
        <text>carbamoyl phosphate + L-aspartate = N-carbamoyl-L-aspartate + phosphate + H(+)</text>
        <dbReference type="Rhea" id="RHEA:20013"/>
        <dbReference type="ChEBI" id="CHEBI:15378"/>
        <dbReference type="ChEBI" id="CHEBI:29991"/>
        <dbReference type="ChEBI" id="CHEBI:32814"/>
        <dbReference type="ChEBI" id="CHEBI:43474"/>
        <dbReference type="ChEBI" id="CHEBI:58228"/>
        <dbReference type="EC" id="2.1.3.2"/>
    </reaction>
</comment>
<evidence type="ECO:0000256" key="4">
    <source>
        <dbReference type="ARBA" id="ARBA00022679"/>
    </source>
</evidence>
<organism evidence="12 13">
    <name type="scientific">Seinonella peptonophila</name>
    <dbReference type="NCBI Taxonomy" id="112248"/>
    <lineage>
        <taxon>Bacteria</taxon>
        <taxon>Bacillati</taxon>
        <taxon>Bacillota</taxon>
        <taxon>Bacilli</taxon>
        <taxon>Bacillales</taxon>
        <taxon>Thermoactinomycetaceae</taxon>
        <taxon>Seinonella</taxon>
    </lineage>
</organism>
<sequence length="300" mass="34115">MEHVLSIDSFSTEDLLALFRLTDRIKHYPDRYREVLSSKVVATLFYEPSTRTRLSFEAAIQRLGGHVISTENARELSSAVKGENLRDTIRVVHGYADAIILRHYENEAADIAASVADVPIINAGSGSNEHPTQAMLDLYTIYSHKGRWNQLSYVLSGDLRYGRTVHSLVKKLSESPNVTIYGLSHPAFRLPEEYIALLHKNNIPYHACSRIEEIPSDIDVIYHTRTQLERMEDSDESVQEIIIDLQALNHFRAETILLHPLPRNREIATEVDQDPRALYFAQSKNGMYVRMALLTTLLGE</sequence>
<evidence type="ECO:0000313" key="12">
    <source>
        <dbReference type="EMBL" id="SHE36461.1"/>
    </source>
</evidence>
<comment type="similarity">
    <text evidence="2">Belongs to the aspartate/ornithine carbamoyltransferase superfamily. ATCase family.</text>
</comment>
<evidence type="ECO:0000259" key="10">
    <source>
        <dbReference type="Pfam" id="PF00185"/>
    </source>
</evidence>
<keyword evidence="13" id="KW-1185">Reference proteome</keyword>
<dbReference type="Proteomes" id="UP000184476">
    <property type="component" value="Unassembled WGS sequence"/>
</dbReference>
<dbReference type="PRINTS" id="PR00100">
    <property type="entry name" value="AOTCASE"/>
</dbReference>
<evidence type="ECO:0000256" key="1">
    <source>
        <dbReference type="ARBA" id="ARBA00004852"/>
    </source>
</evidence>
<dbReference type="NCBIfam" id="NF002032">
    <property type="entry name" value="PRK00856.1"/>
    <property type="match status" value="1"/>
</dbReference>
<dbReference type="InterPro" id="IPR036901">
    <property type="entry name" value="Asp/Orn_carbamoylTrfase_sf"/>
</dbReference>
<dbReference type="PRINTS" id="PR00101">
    <property type="entry name" value="ATCASE"/>
</dbReference>
<dbReference type="Pfam" id="PF02729">
    <property type="entry name" value="OTCace_N"/>
    <property type="match status" value="1"/>
</dbReference>
<evidence type="ECO:0000256" key="5">
    <source>
        <dbReference type="ARBA" id="ARBA00022975"/>
    </source>
</evidence>
<evidence type="ECO:0000256" key="9">
    <source>
        <dbReference type="RuleBase" id="RU003634"/>
    </source>
</evidence>
<dbReference type="Gene3D" id="3.40.50.1370">
    <property type="entry name" value="Aspartate/ornithine carbamoyltransferase"/>
    <property type="match status" value="2"/>
</dbReference>
<comment type="function">
    <text evidence="6">Catalyzes the condensation of carbamoyl phosphate and aspartate to form carbamoyl aspartate and inorganic phosphate, the committed step in the de novo pyrimidine nucleotide biosynthesis pathway.</text>
</comment>
<dbReference type="InterPro" id="IPR006131">
    <property type="entry name" value="Asp_carbamoyltransf_Asp/Orn-bd"/>
</dbReference>
<evidence type="ECO:0000256" key="8">
    <source>
        <dbReference type="NCBIfam" id="TIGR00670"/>
    </source>
</evidence>
<reference evidence="12 13" key="1">
    <citation type="submission" date="2016-11" db="EMBL/GenBank/DDBJ databases">
        <authorList>
            <person name="Jaros S."/>
            <person name="Januszkiewicz K."/>
            <person name="Wedrychowicz H."/>
        </authorList>
    </citation>
    <scope>NUCLEOTIDE SEQUENCE [LARGE SCALE GENOMIC DNA]</scope>
    <source>
        <strain evidence="12 13">DSM 44666</strain>
    </source>
</reference>
<dbReference type="NCBIfam" id="TIGR00670">
    <property type="entry name" value="asp_carb_tr"/>
    <property type="match status" value="1"/>
</dbReference>
<protein>
    <recommendedName>
        <fullName evidence="3 8">Aspartate carbamoyltransferase</fullName>
        <ecNumber evidence="3 8">2.1.3.2</ecNumber>
    </recommendedName>
</protein>
<dbReference type="STRING" id="112248.SAMN05444392_101173"/>
<feature type="domain" description="Aspartate/ornithine carbamoyltransferase carbamoyl-P binding" evidence="11">
    <location>
        <begin position="3"/>
        <end position="142"/>
    </location>
</feature>
<evidence type="ECO:0000256" key="3">
    <source>
        <dbReference type="ARBA" id="ARBA00013008"/>
    </source>
</evidence>
<proteinExistence type="inferred from homology"/>
<dbReference type="GO" id="GO:0044205">
    <property type="term" value="P:'de novo' UMP biosynthetic process"/>
    <property type="evidence" value="ECO:0007669"/>
    <property type="project" value="UniProtKB-UniPathway"/>
</dbReference>
<name>A0A1M4SW94_9BACL</name>
<dbReference type="GO" id="GO:0006520">
    <property type="term" value="P:amino acid metabolic process"/>
    <property type="evidence" value="ECO:0007669"/>
    <property type="project" value="InterPro"/>
</dbReference>
<feature type="domain" description="Aspartate/ornithine carbamoyltransferase Asp/Orn-binding" evidence="10">
    <location>
        <begin position="151"/>
        <end position="296"/>
    </location>
</feature>
<accession>A0A1M4SW94</accession>
<gene>
    <name evidence="12" type="ORF">SAMN05444392_101173</name>
</gene>
<dbReference type="Pfam" id="PF00185">
    <property type="entry name" value="OTCace"/>
    <property type="match status" value="1"/>
</dbReference>
<dbReference type="PROSITE" id="PS00097">
    <property type="entry name" value="CARBAMOYLTRANSFERASE"/>
    <property type="match status" value="1"/>
</dbReference>
<keyword evidence="5" id="KW-0665">Pyrimidine biosynthesis</keyword>
<dbReference type="PANTHER" id="PTHR45753:SF6">
    <property type="entry name" value="ASPARTATE CARBAMOYLTRANSFERASE"/>
    <property type="match status" value="1"/>
</dbReference>
<evidence type="ECO:0000256" key="2">
    <source>
        <dbReference type="ARBA" id="ARBA00008896"/>
    </source>
</evidence>
<evidence type="ECO:0000256" key="6">
    <source>
        <dbReference type="ARBA" id="ARBA00043884"/>
    </source>
</evidence>